<feature type="domain" description="FAD-dependent oxidoreductase 2 FAD-binding" evidence="5">
    <location>
        <begin position="54"/>
        <end position="567"/>
    </location>
</feature>
<accession>A0A1H7BPQ0</accession>
<proteinExistence type="predicted"/>
<evidence type="ECO:0000256" key="1">
    <source>
        <dbReference type="ARBA" id="ARBA00001974"/>
    </source>
</evidence>
<dbReference type="Gene3D" id="3.90.700.10">
    <property type="entry name" value="Succinate dehydrogenase/fumarate reductase flavoprotein, catalytic domain"/>
    <property type="match status" value="1"/>
</dbReference>
<dbReference type="SUPFAM" id="SSF51905">
    <property type="entry name" value="FAD/NAD(P)-binding domain"/>
    <property type="match status" value="1"/>
</dbReference>
<comment type="cofactor">
    <cofactor evidence="1">
        <name>FAD</name>
        <dbReference type="ChEBI" id="CHEBI:57692"/>
    </cofactor>
</comment>
<dbReference type="PANTHER" id="PTHR43400">
    <property type="entry name" value="FUMARATE REDUCTASE"/>
    <property type="match status" value="1"/>
</dbReference>
<keyword evidence="7" id="KW-1185">Reference proteome</keyword>
<dbReference type="RefSeq" id="WP_090312967.1">
    <property type="nucleotide sequence ID" value="NZ_FNZE01000017.1"/>
</dbReference>
<dbReference type="AlphaFoldDB" id="A0A1H7BPQ0"/>
<dbReference type="PROSITE" id="PS51318">
    <property type="entry name" value="TAT"/>
    <property type="match status" value="1"/>
</dbReference>
<dbReference type="PANTHER" id="PTHR43400:SF10">
    <property type="entry name" value="3-OXOSTEROID 1-DEHYDROGENASE"/>
    <property type="match status" value="1"/>
</dbReference>
<evidence type="ECO:0000259" key="5">
    <source>
        <dbReference type="Pfam" id="PF00890"/>
    </source>
</evidence>
<dbReference type="SUPFAM" id="SSF56425">
    <property type="entry name" value="Succinate dehydrogenase/fumarate reductase flavoprotein, catalytic domain"/>
    <property type="match status" value="1"/>
</dbReference>
<reference evidence="7" key="1">
    <citation type="submission" date="2016-10" db="EMBL/GenBank/DDBJ databases">
        <authorList>
            <person name="Varghese N."/>
            <person name="Submissions S."/>
        </authorList>
    </citation>
    <scope>NUCLEOTIDE SEQUENCE [LARGE SCALE GENOMIC DNA]</scope>
    <source>
        <strain evidence="7">LMG 25967</strain>
    </source>
</reference>
<dbReference type="Pfam" id="PF00890">
    <property type="entry name" value="FAD_binding_2"/>
    <property type="match status" value="1"/>
</dbReference>
<keyword evidence="3" id="KW-0274">FAD</keyword>
<dbReference type="Gene3D" id="3.50.50.60">
    <property type="entry name" value="FAD/NAD(P)-binding domain"/>
    <property type="match status" value="2"/>
</dbReference>
<keyword evidence="4" id="KW-0560">Oxidoreductase</keyword>
<name>A0A1H7BPQ0_9PSED</name>
<sequence length="586" mass="63348">MSNDNQDNNLSRRKLLIGAGLVAGAASTLGLASSVLAAGEKSAKGDQAWDMETDIVCVGSGAAACSAAVTATSLGAKVIVVEKMPMPGGTTGKSGGVTWIPNNKFIAANGAQDKREDCLRYMARYAYPEMYAANSETLGLPQDVFQMLEAFYDNGSKMVEWMEKIDAMHFRQFKMWDVDTAPPDYGDHLAENKLNNMRAMEPASGASSAGGGNSLAYQLEQWLTKRDVPFLLEHRAVGLIKDGERVIGLEVENAGKILRIHARKGVIFGTGGYSHNVELVRLHQPGLYGACAAGGSTGDFIGIAQQAGAKMGPLGTAWRTPVVLEQALENRALPHGVFFAPGDSMIHVNKYGKRVMNEKRNYNDRTRAHFTFDPVNAEYPNRFMFMVFDDRTLDRYAGALPLPLDKRESKWLIEGSNPQELTANIKKRLQSLTGKIGNLSLSDDFAQNLDASIERYNKFAEAGRDEDFDRGLHEYDRIWNKLFSPVSKNATFPANDKPNPTMYPIDRKSTLYAVILAPGALDTNAGPAINPYAQVLSAKGEPITGLYGAGNCIASPSGPAYLGAGGTIGLAMTFGYLAARHAVGQA</sequence>
<dbReference type="InterPro" id="IPR036188">
    <property type="entry name" value="FAD/NAD-bd_sf"/>
</dbReference>
<keyword evidence="2" id="KW-0285">Flavoprotein</keyword>
<dbReference type="EMBL" id="FNZE01000017">
    <property type="protein sequence ID" value="SEJ76542.1"/>
    <property type="molecule type" value="Genomic_DNA"/>
</dbReference>
<dbReference type="OrthoDB" id="9813348at2"/>
<evidence type="ECO:0000256" key="4">
    <source>
        <dbReference type="ARBA" id="ARBA00023002"/>
    </source>
</evidence>
<dbReference type="InterPro" id="IPR050315">
    <property type="entry name" value="FAD-oxidoreductase_2"/>
</dbReference>
<dbReference type="InterPro" id="IPR003953">
    <property type="entry name" value="FAD-dep_OxRdtase_2_FAD-bd"/>
</dbReference>
<gene>
    <name evidence="6" type="ORF">SAMN05216201_11732</name>
</gene>
<dbReference type="InterPro" id="IPR006311">
    <property type="entry name" value="TAT_signal"/>
</dbReference>
<dbReference type="GO" id="GO:0008202">
    <property type="term" value="P:steroid metabolic process"/>
    <property type="evidence" value="ECO:0007669"/>
    <property type="project" value="UniProtKB-ARBA"/>
</dbReference>
<dbReference type="Proteomes" id="UP000242930">
    <property type="component" value="Unassembled WGS sequence"/>
</dbReference>
<evidence type="ECO:0000256" key="2">
    <source>
        <dbReference type="ARBA" id="ARBA00022630"/>
    </source>
</evidence>
<dbReference type="GO" id="GO:0016491">
    <property type="term" value="F:oxidoreductase activity"/>
    <property type="evidence" value="ECO:0007669"/>
    <property type="project" value="UniProtKB-KW"/>
</dbReference>
<dbReference type="STRING" id="915471.SAMN05216201_11732"/>
<evidence type="ECO:0000313" key="6">
    <source>
        <dbReference type="EMBL" id="SEJ76542.1"/>
    </source>
</evidence>
<evidence type="ECO:0000256" key="3">
    <source>
        <dbReference type="ARBA" id="ARBA00022827"/>
    </source>
</evidence>
<protein>
    <submittedName>
        <fullName evidence="6">FAD binding domain-containing protein</fullName>
    </submittedName>
</protein>
<organism evidence="6 7">
    <name type="scientific">Pseudomonas linyingensis</name>
    <dbReference type="NCBI Taxonomy" id="915471"/>
    <lineage>
        <taxon>Bacteria</taxon>
        <taxon>Pseudomonadati</taxon>
        <taxon>Pseudomonadota</taxon>
        <taxon>Gammaproteobacteria</taxon>
        <taxon>Pseudomonadales</taxon>
        <taxon>Pseudomonadaceae</taxon>
        <taxon>Pseudomonas</taxon>
    </lineage>
</organism>
<dbReference type="InterPro" id="IPR027477">
    <property type="entry name" value="Succ_DH/fumarate_Rdtase_cat_sf"/>
</dbReference>
<evidence type="ECO:0000313" key="7">
    <source>
        <dbReference type="Proteomes" id="UP000242930"/>
    </source>
</evidence>